<dbReference type="CDD" id="cd03768">
    <property type="entry name" value="SR_ResInv"/>
    <property type="match status" value="1"/>
</dbReference>
<dbReference type="PANTHER" id="PTHR30461:SF26">
    <property type="entry name" value="RESOLVASE HOMOLOG YNEB"/>
    <property type="match status" value="1"/>
</dbReference>
<keyword evidence="2" id="KW-0229">DNA integration</keyword>
<organism evidence="8 9">
    <name type="scientific">Corynebacterium rouxii</name>
    <dbReference type="NCBI Taxonomy" id="2719119"/>
    <lineage>
        <taxon>Bacteria</taxon>
        <taxon>Bacillati</taxon>
        <taxon>Actinomycetota</taxon>
        <taxon>Actinomycetes</taxon>
        <taxon>Mycobacteriales</taxon>
        <taxon>Corynebacteriaceae</taxon>
        <taxon>Corynebacterium</taxon>
    </lineage>
</organism>
<dbReference type="Gene3D" id="1.10.10.60">
    <property type="entry name" value="Homeodomain-like"/>
    <property type="match status" value="1"/>
</dbReference>
<dbReference type="AlphaFoldDB" id="A0A6I8M919"/>
<protein>
    <submittedName>
        <fullName evidence="8">DNA-invertase hin</fullName>
    </submittedName>
</protein>
<accession>A0A6I8M919</accession>
<dbReference type="GO" id="GO:0000150">
    <property type="term" value="F:DNA strand exchange activity"/>
    <property type="evidence" value="ECO:0007669"/>
    <property type="project" value="InterPro"/>
</dbReference>
<feature type="domain" description="Resolvase/invertase-type recombinase catalytic" evidence="7">
    <location>
        <begin position="23"/>
        <end position="159"/>
    </location>
</feature>
<dbReference type="InterPro" id="IPR006120">
    <property type="entry name" value="Resolvase_HTH_dom"/>
</dbReference>
<dbReference type="GO" id="GO:0003677">
    <property type="term" value="F:DNA binding"/>
    <property type="evidence" value="ECO:0007669"/>
    <property type="project" value="UniProtKB-KW"/>
</dbReference>
<dbReference type="InterPro" id="IPR006118">
    <property type="entry name" value="Recombinase_CS"/>
</dbReference>
<evidence type="ECO:0000256" key="4">
    <source>
        <dbReference type="ARBA" id="ARBA00023172"/>
    </source>
</evidence>
<evidence type="ECO:0000313" key="9">
    <source>
        <dbReference type="Proteomes" id="UP000423525"/>
    </source>
</evidence>
<dbReference type="InterPro" id="IPR006119">
    <property type="entry name" value="Resolv_N"/>
</dbReference>
<evidence type="ECO:0000256" key="3">
    <source>
        <dbReference type="ARBA" id="ARBA00023125"/>
    </source>
</evidence>
<dbReference type="SUPFAM" id="SSF46689">
    <property type="entry name" value="Homeodomain-like"/>
    <property type="match status" value="1"/>
</dbReference>
<dbReference type="KEGG" id="crf:FRC0190_00057"/>
<dbReference type="PROSITE" id="PS00398">
    <property type="entry name" value="RECOMBINASES_2"/>
    <property type="match status" value="1"/>
</dbReference>
<dbReference type="SUPFAM" id="SSF53041">
    <property type="entry name" value="Resolvase-like"/>
    <property type="match status" value="1"/>
</dbReference>
<dbReference type="EMBL" id="LR738855">
    <property type="protein sequence ID" value="VZH84010.1"/>
    <property type="molecule type" value="Genomic_DNA"/>
</dbReference>
<evidence type="ECO:0000259" key="7">
    <source>
        <dbReference type="PROSITE" id="PS51736"/>
    </source>
</evidence>
<dbReference type="RefSeq" id="WP_166443128.1">
    <property type="nucleotide sequence ID" value="NZ_CP168248.1"/>
</dbReference>
<evidence type="ECO:0000313" key="8">
    <source>
        <dbReference type="EMBL" id="VZH84010.1"/>
    </source>
</evidence>
<keyword evidence="3" id="KW-0238">DNA-binding</keyword>
<dbReference type="InterPro" id="IPR036162">
    <property type="entry name" value="Resolvase-like_N_sf"/>
</dbReference>
<evidence type="ECO:0000256" key="1">
    <source>
        <dbReference type="ARBA" id="ARBA00009913"/>
    </source>
</evidence>
<feature type="active site" description="O-(5'-phospho-DNA)-serine intermediate" evidence="5 6">
    <location>
        <position position="31"/>
    </location>
</feature>
<reference evidence="8 9" key="1">
    <citation type="submission" date="2019-11" db="EMBL/GenBank/DDBJ databases">
        <authorList>
            <person name="Brisse S."/>
        </authorList>
    </citation>
    <scope>NUCLEOTIDE SEQUENCE [LARGE SCALE GENOMIC DNA]</scope>
    <source>
        <strain evidence="8">FRC0190</strain>
    </source>
</reference>
<evidence type="ECO:0000256" key="2">
    <source>
        <dbReference type="ARBA" id="ARBA00022908"/>
    </source>
</evidence>
<dbReference type="InterPro" id="IPR009057">
    <property type="entry name" value="Homeodomain-like_sf"/>
</dbReference>
<evidence type="ECO:0000256" key="6">
    <source>
        <dbReference type="PROSITE-ProRule" id="PRU10137"/>
    </source>
</evidence>
<dbReference type="PROSITE" id="PS51736">
    <property type="entry name" value="RECOMBINASES_3"/>
    <property type="match status" value="1"/>
</dbReference>
<dbReference type="InterPro" id="IPR050639">
    <property type="entry name" value="SSR_resolvase"/>
</dbReference>
<dbReference type="Pfam" id="PF00239">
    <property type="entry name" value="Resolvase"/>
    <property type="match status" value="1"/>
</dbReference>
<dbReference type="FunFam" id="3.40.50.1390:FF:000001">
    <property type="entry name" value="DNA recombinase"/>
    <property type="match status" value="1"/>
</dbReference>
<dbReference type="Gene3D" id="3.40.50.1390">
    <property type="entry name" value="Resolvase, N-terminal catalytic domain"/>
    <property type="match status" value="1"/>
</dbReference>
<dbReference type="GO" id="GO:0015074">
    <property type="term" value="P:DNA integration"/>
    <property type="evidence" value="ECO:0007669"/>
    <property type="project" value="UniProtKB-KW"/>
</dbReference>
<evidence type="ECO:0000256" key="5">
    <source>
        <dbReference type="PIRSR" id="PIRSR606118-50"/>
    </source>
</evidence>
<dbReference type="Pfam" id="PF02796">
    <property type="entry name" value="HTH_7"/>
    <property type="match status" value="1"/>
</dbReference>
<dbReference type="CDD" id="cd00569">
    <property type="entry name" value="HTH_Hin_like"/>
    <property type="match status" value="1"/>
</dbReference>
<comment type="similarity">
    <text evidence="1">Belongs to the site-specific recombinase resolvase family.</text>
</comment>
<dbReference type="PANTHER" id="PTHR30461">
    <property type="entry name" value="DNA-INVERTASE FROM LAMBDOID PROPHAGE"/>
    <property type="match status" value="1"/>
</dbReference>
<proteinExistence type="inferred from homology"/>
<dbReference type="SMART" id="SM00857">
    <property type="entry name" value="Resolvase"/>
    <property type="match status" value="1"/>
</dbReference>
<gene>
    <name evidence="8" type="primary">hin</name>
    <name evidence="8" type="ORF">FRC0190_00057</name>
</gene>
<keyword evidence="4" id="KW-0233">DNA recombination</keyword>
<dbReference type="PROSITE" id="PS00397">
    <property type="entry name" value="RECOMBINASES_1"/>
    <property type="match status" value="1"/>
</dbReference>
<dbReference type="Proteomes" id="UP000423525">
    <property type="component" value="Chromosome"/>
</dbReference>
<name>A0A6I8M919_9CORY</name>
<sequence>MNNQTHTPLFVDPSEHITPIVGQKIGYARVSTTEQNPERQHARLRNAGAVRIYTDCISGGTRHRPQLDEALRYLREGDRLIITSMDRLARSLTDLSSIVTKLTERGVIVEFLKENQTYTATSDPIARLMLGILGAIAEFERSLIRERQAEGIARAKARGVYKGRAKVLTDEQISQARQWVDTGVPKAEVARRLEIGRTTLYKYLSI</sequence>